<dbReference type="InterPro" id="IPR000172">
    <property type="entry name" value="GMC_OxRdtase_N"/>
</dbReference>
<accession>A0A545ATW6</accession>
<reference evidence="4 5" key="1">
    <citation type="submission" date="2019-07" db="EMBL/GenBank/DDBJ databases">
        <title>Cryptosporangium phraense sp. nov., isolated from plant litter.</title>
        <authorList>
            <person name="Suriyachadkun C."/>
        </authorList>
    </citation>
    <scope>NUCLEOTIDE SEQUENCE [LARGE SCALE GENOMIC DNA]</scope>
    <source>
        <strain evidence="4 5">A-T 5661</strain>
    </source>
</reference>
<dbReference type="InterPro" id="IPR036188">
    <property type="entry name" value="FAD/NAD-bd_sf"/>
</dbReference>
<dbReference type="InterPro" id="IPR007867">
    <property type="entry name" value="GMC_OxRtase_C"/>
</dbReference>
<proteinExistence type="inferred from homology"/>
<dbReference type="Gene3D" id="3.50.50.60">
    <property type="entry name" value="FAD/NAD(P)-binding domain"/>
    <property type="match status" value="1"/>
</dbReference>
<dbReference type="GO" id="GO:0016614">
    <property type="term" value="F:oxidoreductase activity, acting on CH-OH group of donors"/>
    <property type="evidence" value="ECO:0007669"/>
    <property type="project" value="InterPro"/>
</dbReference>
<dbReference type="InterPro" id="IPR012132">
    <property type="entry name" value="GMC_OxRdtase"/>
</dbReference>
<dbReference type="SUPFAM" id="SSF51905">
    <property type="entry name" value="FAD/NAD(P)-binding domain"/>
    <property type="match status" value="1"/>
</dbReference>
<dbReference type="Pfam" id="PF00732">
    <property type="entry name" value="GMC_oxred_N"/>
    <property type="match status" value="1"/>
</dbReference>
<feature type="binding site" evidence="2">
    <location>
        <position position="209"/>
    </location>
    <ligand>
        <name>FAD</name>
        <dbReference type="ChEBI" id="CHEBI:57692"/>
    </ligand>
</feature>
<dbReference type="Gene3D" id="3.30.410.40">
    <property type="match status" value="1"/>
</dbReference>
<dbReference type="Proteomes" id="UP000317982">
    <property type="component" value="Unassembled WGS sequence"/>
</dbReference>
<dbReference type="SUPFAM" id="SSF54373">
    <property type="entry name" value="FAD-linked reductases, C-terminal domain"/>
    <property type="match status" value="1"/>
</dbReference>
<sequence length="505" mass="54300">MTSSDYVIVGGGTAGAILAARLTEDPAVTVTLVEWGPSDEDEPRATALRRWPELFGSEYDLDYRSVPQARGNSDIRQTRMRLLGGCSTVNTMIAWRPPDADLREWVTLGASGWGPEDFGPYFDRLRTPITPVAPADRNPLLADIVTAAAKALDVPERSSWNSEPYVDGAGFFEVGYDPATGARSSSSRVYLHPVRPDRPNLRLVLRTRVTKVLVDEGRATGVRGLDEHGEPVTLRAHREVILCAGAIDTPRLLLLSGIGPAGVLADAGVPLVHDLPGVGENLQDHADALVVWETVDPVPPEMASGWDAGVLARIDENGERPDVVMLMGVETWAEHLTAEGYDLPAHTTSLSPNVAKPASRGRIWITSADPDAAPSLDYRSFTDPGGHDEAVLVAGLRMARRIAATEPMASRVVREVFPGPDVRSDEDLSAIARRTHQTVYHVCGTARMGAADDPLAVVDPSLRVRGLAGLRIADASVFPTVPSVNPMCTVMMLAERAADVLRGSY</sequence>
<evidence type="ECO:0000259" key="3">
    <source>
        <dbReference type="PROSITE" id="PS00624"/>
    </source>
</evidence>
<protein>
    <submittedName>
        <fullName evidence="4">Choline oxidase</fullName>
    </submittedName>
</protein>
<dbReference type="InParanoid" id="A0A545ATW6"/>
<name>A0A545ATW6_9ACTN</name>
<dbReference type="RefSeq" id="WP_142704762.1">
    <property type="nucleotide sequence ID" value="NZ_VIRS01000007.1"/>
</dbReference>
<gene>
    <name evidence="4" type="ORF">FL583_12515</name>
</gene>
<dbReference type="OrthoDB" id="9785276at2"/>
<dbReference type="GO" id="GO:0050660">
    <property type="term" value="F:flavin adenine dinucleotide binding"/>
    <property type="evidence" value="ECO:0007669"/>
    <property type="project" value="InterPro"/>
</dbReference>
<dbReference type="Pfam" id="PF05199">
    <property type="entry name" value="GMC_oxred_C"/>
    <property type="match status" value="1"/>
</dbReference>
<comment type="cofactor">
    <cofactor evidence="2">
        <name>FAD</name>
        <dbReference type="ChEBI" id="CHEBI:57692"/>
    </cofactor>
</comment>
<dbReference type="PROSITE" id="PS00624">
    <property type="entry name" value="GMC_OXRED_2"/>
    <property type="match status" value="1"/>
</dbReference>
<comment type="caution">
    <text evidence="4">The sequence shown here is derived from an EMBL/GenBank/DDBJ whole genome shotgun (WGS) entry which is preliminary data.</text>
</comment>
<keyword evidence="5" id="KW-1185">Reference proteome</keyword>
<feature type="domain" description="Glucose-methanol-choline oxidoreductase N-terminal" evidence="3">
    <location>
        <begin position="245"/>
        <end position="259"/>
    </location>
</feature>
<evidence type="ECO:0000256" key="2">
    <source>
        <dbReference type="PIRSR" id="PIRSR000137-2"/>
    </source>
</evidence>
<dbReference type="PIRSF" id="PIRSF000137">
    <property type="entry name" value="Alcohol_oxidase"/>
    <property type="match status" value="1"/>
</dbReference>
<evidence type="ECO:0000313" key="4">
    <source>
        <dbReference type="EMBL" id="TQS44780.1"/>
    </source>
</evidence>
<organism evidence="4 5">
    <name type="scientific">Cryptosporangium phraense</name>
    <dbReference type="NCBI Taxonomy" id="2593070"/>
    <lineage>
        <taxon>Bacteria</taxon>
        <taxon>Bacillati</taxon>
        <taxon>Actinomycetota</taxon>
        <taxon>Actinomycetes</taxon>
        <taxon>Cryptosporangiales</taxon>
        <taxon>Cryptosporangiaceae</taxon>
        <taxon>Cryptosporangium</taxon>
    </lineage>
</organism>
<comment type="similarity">
    <text evidence="1">Belongs to the GMC oxidoreductase family.</text>
</comment>
<keyword evidence="2" id="KW-0274">FAD</keyword>
<dbReference type="EMBL" id="VIRS01000007">
    <property type="protein sequence ID" value="TQS44780.1"/>
    <property type="molecule type" value="Genomic_DNA"/>
</dbReference>
<evidence type="ECO:0000313" key="5">
    <source>
        <dbReference type="Proteomes" id="UP000317982"/>
    </source>
</evidence>
<keyword evidence="2" id="KW-0285">Flavoprotein</keyword>
<dbReference type="AlphaFoldDB" id="A0A545ATW6"/>
<dbReference type="PANTHER" id="PTHR11552:SF152">
    <property type="entry name" value="OXIDASE (CODA), PUTATIVE (AFU_ORTHOLOGUE AFUA_8G04090)-RELATED"/>
    <property type="match status" value="1"/>
</dbReference>
<evidence type="ECO:0000256" key="1">
    <source>
        <dbReference type="ARBA" id="ARBA00010790"/>
    </source>
</evidence>
<dbReference type="PANTHER" id="PTHR11552">
    <property type="entry name" value="GLUCOSE-METHANOL-CHOLINE GMC OXIDOREDUCTASE"/>
    <property type="match status" value="1"/>
</dbReference>